<protein>
    <submittedName>
        <fullName evidence="1">Uncharacterized protein</fullName>
    </submittedName>
</protein>
<gene>
    <name evidence="1" type="ORF">GCM10023176_49390</name>
</gene>
<reference evidence="2" key="1">
    <citation type="journal article" date="2019" name="Int. J. Syst. Evol. Microbiol.">
        <title>The Global Catalogue of Microorganisms (GCM) 10K type strain sequencing project: providing services to taxonomists for standard genome sequencing and annotation.</title>
        <authorList>
            <consortium name="The Broad Institute Genomics Platform"/>
            <consortium name="The Broad Institute Genome Sequencing Center for Infectious Disease"/>
            <person name="Wu L."/>
            <person name="Ma J."/>
        </authorList>
    </citation>
    <scope>NUCLEOTIDE SEQUENCE [LARGE SCALE GENOMIC DNA]</scope>
    <source>
        <strain evidence="2">JCM 3175</strain>
    </source>
</reference>
<name>A0ABP8SW92_9ACTN</name>
<dbReference type="Proteomes" id="UP001500307">
    <property type="component" value="Unassembled WGS sequence"/>
</dbReference>
<dbReference type="RefSeq" id="WP_346123307.1">
    <property type="nucleotide sequence ID" value="NZ_BAABGU010000033.1"/>
</dbReference>
<evidence type="ECO:0000313" key="1">
    <source>
        <dbReference type="EMBL" id="GAA4576912.1"/>
    </source>
</evidence>
<comment type="caution">
    <text evidence="1">The sequence shown here is derived from an EMBL/GenBank/DDBJ whole genome shotgun (WGS) entry which is preliminary data.</text>
</comment>
<dbReference type="EMBL" id="BAABGU010000033">
    <property type="protein sequence ID" value="GAA4576912.1"/>
    <property type="molecule type" value="Genomic_DNA"/>
</dbReference>
<accession>A0ABP8SW92</accession>
<keyword evidence="2" id="KW-1185">Reference proteome</keyword>
<proteinExistence type="predicted"/>
<sequence>MKRWRETPPGTADEWRMLRTRAEIVAELDLCRVPINATPAQACCALELSGSWAARGPMATALRYRREQLSTVSGQLDG</sequence>
<evidence type="ECO:0000313" key="2">
    <source>
        <dbReference type="Proteomes" id="UP001500307"/>
    </source>
</evidence>
<organism evidence="1 2">
    <name type="scientific">Micromonospora coerulea</name>
    <dbReference type="NCBI Taxonomy" id="47856"/>
    <lineage>
        <taxon>Bacteria</taxon>
        <taxon>Bacillati</taxon>
        <taxon>Actinomycetota</taxon>
        <taxon>Actinomycetes</taxon>
        <taxon>Micromonosporales</taxon>
        <taxon>Micromonosporaceae</taxon>
        <taxon>Micromonospora</taxon>
    </lineage>
</organism>